<dbReference type="InterPro" id="IPR039739">
    <property type="entry name" value="MAG2/RNF10"/>
</dbReference>
<dbReference type="GO" id="GO:0005737">
    <property type="term" value="C:cytoplasm"/>
    <property type="evidence" value="ECO:0007669"/>
    <property type="project" value="UniProtKB-SubCell"/>
</dbReference>
<dbReference type="PANTHER" id="PTHR12983:SF9">
    <property type="entry name" value="E3 UBIQUITIN-PROTEIN LIGASE RNF10"/>
    <property type="match status" value="1"/>
</dbReference>
<comment type="subcellular location">
    <subcellularLocation>
        <location evidence="1">Cytoplasm</location>
    </subcellularLocation>
</comment>
<dbReference type="GO" id="GO:0045944">
    <property type="term" value="P:positive regulation of transcription by RNA polymerase II"/>
    <property type="evidence" value="ECO:0007669"/>
    <property type="project" value="TreeGrafter"/>
</dbReference>
<keyword evidence="2" id="KW-0963">Cytoplasm</keyword>
<sequence length="175" mass="20079">MCIYFIPLASDGQHIYLHAINARMLEHAYGSLEFGPKTITGKILEKEEQIEIRRKRRQRRAKEEKRREKRIEAEENRKMGKYPVPNLHLESNIQFPEFGTEVRSRTESEGTLPSERSLSPDLFASSSSMSVDSVYSGPSFATMLAMEKKQAPAWPDLKSSSSAEPPRQVDKRHRS</sequence>
<protein>
    <submittedName>
        <fullName evidence="4">Uncharacterized protein</fullName>
    </submittedName>
</protein>
<feature type="region of interest" description="Disordered" evidence="3">
    <location>
        <begin position="148"/>
        <end position="175"/>
    </location>
</feature>
<proteinExistence type="predicted"/>
<keyword evidence="5" id="KW-1185">Reference proteome</keyword>
<evidence type="ECO:0000256" key="1">
    <source>
        <dbReference type="ARBA" id="ARBA00004496"/>
    </source>
</evidence>
<gene>
    <name evidence="4" type="ORF">NQ318_020686</name>
</gene>
<evidence type="ECO:0000313" key="5">
    <source>
        <dbReference type="Proteomes" id="UP001162162"/>
    </source>
</evidence>
<dbReference type="AlphaFoldDB" id="A0AAV8XNV7"/>
<organism evidence="4 5">
    <name type="scientific">Aromia moschata</name>
    <dbReference type="NCBI Taxonomy" id="1265417"/>
    <lineage>
        <taxon>Eukaryota</taxon>
        <taxon>Metazoa</taxon>
        <taxon>Ecdysozoa</taxon>
        <taxon>Arthropoda</taxon>
        <taxon>Hexapoda</taxon>
        <taxon>Insecta</taxon>
        <taxon>Pterygota</taxon>
        <taxon>Neoptera</taxon>
        <taxon>Endopterygota</taxon>
        <taxon>Coleoptera</taxon>
        <taxon>Polyphaga</taxon>
        <taxon>Cucujiformia</taxon>
        <taxon>Chrysomeloidea</taxon>
        <taxon>Cerambycidae</taxon>
        <taxon>Cerambycinae</taxon>
        <taxon>Callichromatini</taxon>
        <taxon>Aromia</taxon>
    </lineage>
</organism>
<evidence type="ECO:0000256" key="2">
    <source>
        <dbReference type="ARBA" id="ARBA00022490"/>
    </source>
</evidence>
<feature type="region of interest" description="Disordered" evidence="3">
    <location>
        <begin position="98"/>
        <end position="134"/>
    </location>
</feature>
<feature type="compositionally biased region" description="Low complexity" evidence="3">
    <location>
        <begin position="117"/>
        <end position="134"/>
    </location>
</feature>
<comment type="caution">
    <text evidence="4">The sequence shown here is derived from an EMBL/GenBank/DDBJ whole genome shotgun (WGS) entry which is preliminary data.</text>
</comment>
<evidence type="ECO:0000313" key="4">
    <source>
        <dbReference type="EMBL" id="KAJ8940629.1"/>
    </source>
</evidence>
<reference evidence="4" key="1">
    <citation type="journal article" date="2023" name="Insect Mol. Biol.">
        <title>Genome sequencing provides insights into the evolution of gene families encoding plant cell wall-degrading enzymes in longhorned beetles.</title>
        <authorList>
            <person name="Shin N.R."/>
            <person name="Okamura Y."/>
            <person name="Kirsch R."/>
            <person name="Pauchet Y."/>
        </authorList>
    </citation>
    <scope>NUCLEOTIDE SEQUENCE</scope>
    <source>
        <strain evidence="4">AMC_N1</strain>
    </source>
</reference>
<evidence type="ECO:0000256" key="3">
    <source>
        <dbReference type="SAM" id="MobiDB-lite"/>
    </source>
</evidence>
<name>A0AAV8XNV7_9CUCU</name>
<feature type="region of interest" description="Disordered" evidence="3">
    <location>
        <begin position="55"/>
        <end position="86"/>
    </location>
</feature>
<dbReference type="EMBL" id="JAPWTK010000419">
    <property type="protein sequence ID" value="KAJ8940629.1"/>
    <property type="molecule type" value="Genomic_DNA"/>
</dbReference>
<feature type="compositionally biased region" description="Basic and acidic residues" evidence="3">
    <location>
        <begin position="61"/>
        <end position="78"/>
    </location>
</feature>
<dbReference type="PANTHER" id="PTHR12983">
    <property type="entry name" value="RING FINGER 10 FAMILY MEMBER"/>
    <property type="match status" value="1"/>
</dbReference>
<dbReference type="GO" id="GO:0000976">
    <property type="term" value="F:transcription cis-regulatory region binding"/>
    <property type="evidence" value="ECO:0007669"/>
    <property type="project" value="TreeGrafter"/>
</dbReference>
<accession>A0AAV8XNV7</accession>
<dbReference type="Proteomes" id="UP001162162">
    <property type="component" value="Unassembled WGS sequence"/>
</dbReference>